<sequence>MVDTEVLILSRNEFLGLQGLSFPISDYLEDKMRGNRNFSSGKQREKFTKEARINIDSYHDRRNKAIQEYDHLVASGKIKPPTRIQKSLKIAQGHPDNRSVQAARRMLAKRGYDWQTGEPINVTC</sequence>
<evidence type="ECO:0000313" key="2">
    <source>
        <dbReference type="Proteomes" id="UP000238573"/>
    </source>
</evidence>
<organism evidence="1 2">
    <name type="scientific">Streptococcus anginosus</name>
    <dbReference type="NCBI Taxonomy" id="1328"/>
    <lineage>
        <taxon>Bacteria</taxon>
        <taxon>Bacillati</taxon>
        <taxon>Bacillota</taxon>
        <taxon>Bacilli</taxon>
        <taxon>Lactobacillales</taxon>
        <taxon>Streptococcaceae</taxon>
        <taxon>Streptococcus</taxon>
        <taxon>Streptococcus anginosus group</taxon>
    </lineage>
</organism>
<proteinExistence type="predicted"/>
<dbReference type="RefSeq" id="WP_037612618.1">
    <property type="nucleotide sequence ID" value="NZ_JAPAHI010000048.1"/>
</dbReference>
<name>A0A2T0G5J4_STRAP</name>
<dbReference type="AlphaFoldDB" id="A0A2T0G5J4"/>
<comment type="caution">
    <text evidence="1">The sequence shown here is derived from an EMBL/GenBank/DDBJ whole genome shotgun (WGS) entry which is preliminary data.</text>
</comment>
<evidence type="ECO:0000313" key="1">
    <source>
        <dbReference type="EMBL" id="PRT71323.1"/>
    </source>
</evidence>
<protein>
    <submittedName>
        <fullName evidence="1">Uncharacterized protein</fullName>
    </submittedName>
</protein>
<reference evidence="1 2" key="1">
    <citation type="journal article" date="1993" name="J. Dent. Res.">
        <title>The isolation and characterization of milleri group streptococci from dental periapical abscesses.</title>
        <authorList>
            <person name="Fisher L.E."/>
            <person name="Russell R.R."/>
        </authorList>
    </citation>
    <scope>NUCLEOTIDE SEQUENCE [LARGE SCALE GENOMIC DNA]</scope>
    <source>
        <strain evidence="1 2">OUP21</strain>
    </source>
</reference>
<dbReference type="Proteomes" id="UP000238573">
    <property type="component" value="Unassembled WGS sequence"/>
</dbReference>
<accession>A0A2T0G5J4</accession>
<dbReference type="EMBL" id="PVSZ01000008">
    <property type="protein sequence ID" value="PRT71323.1"/>
    <property type="molecule type" value="Genomic_DNA"/>
</dbReference>
<gene>
    <name evidence="1" type="ORF">C6A27_03665</name>
</gene>